<dbReference type="STRING" id="391936.S7S_08345"/>
<organism evidence="1 2">
    <name type="scientific">Isoalcanivorax pacificus W11-5</name>
    <dbReference type="NCBI Taxonomy" id="391936"/>
    <lineage>
        <taxon>Bacteria</taxon>
        <taxon>Pseudomonadati</taxon>
        <taxon>Pseudomonadota</taxon>
        <taxon>Gammaproteobacteria</taxon>
        <taxon>Oceanospirillales</taxon>
        <taxon>Alcanivoracaceae</taxon>
        <taxon>Isoalcanivorax</taxon>
    </lineage>
</organism>
<dbReference type="KEGG" id="apac:S7S_08345"/>
<keyword evidence="2" id="KW-1185">Reference proteome</keyword>
<dbReference type="RefSeq" id="WP_008735972.1">
    <property type="nucleotide sequence ID" value="NZ_CP004387.1"/>
</dbReference>
<evidence type="ECO:0008006" key="3">
    <source>
        <dbReference type="Google" id="ProtNLM"/>
    </source>
</evidence>
<dbReference type="EMBL" id="CP004387">
    <property type="protein sequence ID" value="AJD48083.1"/>
    <property type="molecule type" value="Genomic_DNA"/>
</dbReference>
<reference evidence="1 2" key="1">
    <citation type="journal article" date="2012" name="J. Bacteriol.">
        <title>Genome sequence of an alkane-degrading bacterium, Alcanivorax pacificus type strain W11-5, isolated from deep sea sediment.</title>
        <authorList>
            <person name="Lai Q."/>
            <person name="Shao Z."/>
        </authorList>
    </citation>
    <scope>NUCLEOTIDE SEQUENCE [LARGE SCALE GENOMIC DNA]</scope>
    <source>
        <strain evidence="1 2">W11-5</strain>
    </source>
</reference>
<dbReference type="AlphaFoldDB" id="A0A0B4XNN2"/>
<dbReference type="OrthoDB" id="278693at2"/>
<gene>
    <name evidence="1" type="ORF">S7S_08345</name>
</gene>
<name>A0A0B4XNN2_9GAMM</name>
<proteinExistence type="predicted"/>
<protein>
    <recommendedName>
        <fullName evidence="3">ATPase</fullName>
    </recommendedName>
</protein>
<evidence type="ECO:0000313" key="2">
    <source>
        <dbReference type="Proteomes" id="UP000006764"/>
    </source>
</evidence>
<accession>A0A0B4XNN2</accession>
<evidence type="ECO:0000313" key="1">
    <source>
        <dbReference type="EMBL" id="AJD48083.1"/>
    </source>
</evidence>
<sequence length="152" mass="17899">MRFKTIEEVLEWTGVFHDHLAGEYQRLSERQQRQRLDLLLRYLADHERLLQRSVERFREDAPARLRHTWFDMAPDVPLPGTLAEFNALCRVSNVPELVDIAVRFHDGVLAVYTSLRNQAPNESIRELFDSLVQLEHHEKLKMVRGAQQLEDV</sequence>
<dbReference type="Proteomes" id="UP000006764">
    <property type="component" value="Chromosome"/>
</dbReference>
<dbReference type="HOGENOM" id="CLU_142796_0_0_6"/>